<dbReference type="Gene3D" id="1.10.10.10">
    <property type="entry name" value="Winged helix-like DNA-binding domain superfamily/Winged helix DNA-binding domain"/>
    <property type="match status" value="1"/>
</dbReference>
<comment type="caution">
    <text evidence="5">The sequence shown here is derived from an EMBL/GenBank/DDBJ whole genome shotgun (WGS) entry which is preliminary data.</text>
</comment>
<evidence type="ECO:0000256" key="1">
    <source>
        <dbReference type="ARBA" id="ARBA00023015"/>
    </source>
</evidence>
<dbReference type="InterPro" id="IPR036388">
    <property type="entry name" value="WH-like_DNA-bd_sf"/>
</dbReference>
<dbReference type="GO" id="GO:0003700">
    <property type="term" value="F:DNA-binding transcription factor activity"/>
    <property type="evidence" value="ECO:0007669"/>
    <property type="project" value="InterPro"/>
</dbReference>
<dbReference type="Gene3D" id="1.20.120.530">
    <property type="entry name" value="GntR ligand-binding domain-like"/>
    <property type="match status" value="1"/>
</dbReference>
<dbReference type="PRINTS" id="PR00035">
    <property type="entry name" value="HTHGNTR"/>
</dbReference>
<name>A0A543I3A4_9MICO</name>
<keyword evidence="6" id="KW-1185">Reference proteome</keyword>
<dbReference type="Pfam" id="PF07729">
    <property type="entry name" value="FCD"/>
    <property type="match status" value="1"/>
</dbReference>
<dbReference type="RefSeq" id="WP_185748927.1">
    <property type="nucleotide sequence ID" value="NZ_VFPM01000001.1"/>
</dbReference>
<dbReference type="InterPro" id="IPR036390">
    <property type="entry name" value="WH_DNA-bd_sf"/>
</dbReference>
<accession>A0A543I3A4</accession>
<dbReference type="PANTHER" id="PTHR43537">
    <property type="entry name" value="TRANSCRIPTIONAL REGULATOR, GNTR FAMILY"/>
    <property type="match status" value="1"/>
</dbReference>
<reference evidence="5 6" key="1">
    <citation type="submission" date="2019-06" db="EMBL/GenBank/DDBJ databases">
        <title>Genome sequencing of plant associated microbes to promote plant fitness in Sorghum bicolor and Oryza sativa.</title>
        <authorList>
            <person name="Coleman-Derr D."/>
        </authorList>
    </citation>
    <scope>NUCLEOTIDE SEQUENCE [LARGE SCALE GENOMIC DNA]</scope>
    <source>
        <strain evidence="5 6">KV-663</strain>
    </source>
</reference>
<dbReference type="Pfam" id="PF00392">
    <property type="entry name" value="GntR"/>
    <property type="match status" value="1"/>
</dbReference>
<dbReference type="InterPro" id="IPR011711">
    <property type="entry name" value="GntR_C"/>
</dbReference>
<dbReference type="InterPro" id="IPR008920">
    <property type="entry name" value="TF_FadR/GntR_C"/>
</dbReference>
<dbReference type="AlphaFoldDB" id="A0A543I3A4"/>
<feature type="domain" description="HTH gntR-type" evidence="4">
    <location>
        <begin position="12"/>
        <end position="80"/>
    </location>
</feature>
<protein>
    <submittedName>
        <fullName evidence="5">GntR family transcriptional regulator</fullName>
    </submittedName>
</protein>
<dbReference type="Proteomes" id="UP000316747">
    <property type="component" value="Unassembled WGS sequence"/>
</dbReference>
<evidence type="ECO:0000256" key="2">
    <source>
        <dbReference type="ARBA" id="ARBA00023125"/>
    </source>
</evidence>
<keyword evidence="2" id="KW-0238">DNA-binding</keyword>
<dbReference type="PROSITE" id="PS50949">
    <property type="entry name" value="HTH_GNTR"/>
    <property type="match status" value="1"/>
</dbReference>
<keyword evidence="3" id="KW-0804">Transcription</keyword>
<dbReference type="InterPro" id="IPR000524">
    <property type="entry name" value="Tscrpt_reg_HTH_GntR"/>
</dbReference>
<dbReference type="CDD" id="cd07377">
    <property type="entry name" value="WHTH_GntR"/>
    <property type="match status" value="1"/>
</dbReference>
<evidence type="ECO:0000313" key="6">
    <source>
        <dbReference type="Proteomes" id="UP000316747"/>
    </source>
</evidence>
<dbReference type="SMART" id="SM00895">
    <property type="entry name" value="FCD"/>
    <property type="match status" value="1"/>
</dbReference>
<proteinExistence type="predicted"/>
<evidence type="ECO:0000256" key="3">
    <source>
        <dbReference type="ARBA" id="ARBA00023163"/>
    </source>
</evidence>
<sequence>MSHSGFGPVARQPVTQEVFAELRDAILTGRLAPGDIVPPERELAMSFGVNRYTVREALQRLQHAGFVRIVPGGRTTVRDVRATAGLDLLAHLADVAGEPDPSIVRDGLEMRRSIGREAARLAATRGTAESHARIIARCVDYGDDAHPDADRCFWREIVESSDNFAFRLALNSLERAIDSWPDSMDPVLAADRADLLPHAPLAEAIAARDVDRAPALADAILSQAVDTWTALAAPAD</sequence>
<dbReference type="SUPFAM" id="SSF46785">
    <property type="entry name" value="Winged helix' DNA-binding domain"/>
    <property type="match status" value="1"/>
</dbReference>
<evidence type="ECO:0000313" key="5">
    <source>
        <dbReference type="EMBL" id="TQM65047.1"/>
    </source>
</evidence>
<dbReference type="PANTHER" id="PTHR43537:SF5">
    <property type="entry name" value="UXU OPERON TRANSCRIPTIONAL REGULATOR"/>
    <property type="match status" value="1"/>
</dbReference>
<dbReference type="SMART" id="SM00345">
    <property type="entry name" value="HTH_GNTR"/>
    <property type="match status" value="1"/>
</dbReference>
<dbReference type="GO" id="GO:0003677">
    <property type="term" value="F:DNA binding"/>
    <property type="evidence" value="ECO:0007669"/>
    <property type="project" value="UniProtKB-KW"/>
</dbReference>
<dbReference type="EMBL" id="VFPM01000001">
    <property type="protein sequence ID" value="TQM65047.1"/>
    <property type="molecule type" value="Genomic_DNA"/>
</dbReference>
<evidence type="ECO:0000259" key="4">
    <source>
        <dbReference type="PROSITE" id="PS50949"/>
    </source>
</evidence>
<organism evidence="5 6">
    <name type="scientific">Humibacillus xanthopallidus</name>
    <dbReference type="NCBI Taxonomy" id="412689"/>
    <lineage>
        <taxon>Bacteria</taxon>
        <taxon>Bacillati</taxon>
        <taxon>Actinomycetota</taxon>
        <taxon>Actinomycetes</taxon>
        <taxon>Micrococcales</taxon>
        <taxon>Intrasporangiaceae</taxon>
        <taxon>Humibacillus</taxon>
    </lineage>
</organism>
<keyword evidence="1" id="KW-0805">Transcription regulation</keyword>
<gene>
    <name evidence="5" type="ORF">FBY41_1429</name>
</gene>
<dbReference type="SUPFAM" id="SSF48008">
    <property type="entry name" value="GntR ligand-binding domain-like"/>
    <property type="match status" value="1"/>
</dbReference>